<protein>
    <submittedName>
        <fullName evidence="2">Uncharacterized protein</fullName>
    </submittedName>
</protein>
<reference evidence="2 3" key="1">
    <citation type="submission" date="2020-03" db="EMBL/GenBank/DDBJ databases">
        <title>Cyclobacterium plantarum sp. nov., a marine bacterium isolated from a coastal-marine wetland.</title>
        <authorList>
            <person name="Sanchez-Porro C."/>
            <person name="Ventosa A."/>
            <person name="Amoozegar M."/>
        </authorList>
    </citation>
    <scope>NUCLEOTIDE SEQUENCE [LARGE SCALE GENOMIC DNA]</scope>
    <source>
        <strain evidence="2 3">GBPx2</strain>
    </source>
</reference>
<evidence type="ECO:0000313" key="3">
    <source>
        <dbReference type="Proteomes" id="UP000649799"/>
    </source>
</evidence>
<sequence length="441" mass="50350">MNGNSLKIHGEHLVVLSGTQLIKIKLHAEKATWEEQHTLISDTGGPINGLHLVNDSVYVADIGDAKPGAPEHRLVHLGRNEELVRFGEYPEPAAWENKDQANLFRDYGKRTVANPEDGRLAAFYLFQNQIRLYGGDGELLQGIAVESSSNSASDEEMWIYRADPFASRERIYVLYIGMPKKEVEENSQTFRPHLEVWDWEGNLLDRFRLDQPITTFTYSEEFKKLYGISFFKEDVLYEYDLNQGVITDNEKASSAGNGKNSKEQDPIRQPDKKIIAENDYFRIEPPAGWNYPPSWTLEEKKSVGERDGLYLTGATFVRENPADKSVCGASMQLTVGVPKEETFDVEEYLSSRAEDYRSNDQLDELSIEKLANGINGYTITYKRRFVDPKGEAYLSTNEHTLFEKEGRIIVTRFTSCDFFERYKEVVRKAFQSLTLKDAMPG</sequence>
<evidence type="ECO:0000313" key="2">
    <source>
        <dbReference type="EMBL" id="NHE59177.1"/>
    </source>
</evidence>
<name>A0ABX0HF43_9BACT</name>
<feature type="compositionally biased region" description="Basic and acidic residues" evidence="1">
    <location>
        <begin position="260"/>
        <end position="270"/>
    </location>
</feature>
<gene>
    <name evidence="2" type="ORF">G9Q97_20400</name>
</gene>
<keyword evidence="3" id="KW-1185">Reference proteome</keyword>
<comment type="caution">
    <text evidence="2">The sequence shown here is derived from an EMBL/GenBank/DDBJ whole genome shotgun (WGS) entry which is preliminary data.</text>
</comment>
<organism evidence="2 3">
    <name type="scientific">Cyclobacterium plantarum</name>
    <dbReference type="NCBI Taxonomy" id="2716263"/>
    <lineage>
        <taxon>Bacteria</taxon>
        <taxon>Pseudomonadati</taxon>
        <taxon>Bacteroidota</taxon>
        <taxon>Cytophagia</taxon>
        <taxon>Cytophagales</taxon>
        <taxon>Cyclobacteriaceae</taxon>
        <taxon>Cyclobacterium</taxon>
    </lineage>
</organism>
<dbReference type="Pfam" id="PF15869">
    <property type="entry name" value="TolB_like"/>
    <property type="match status" value="1"/>
</dbReference>
<dbReference type="Proteomes" id="UP000649799">
    <property type="component" value="Unassembled WGS sequence"/>
</dbReference>
<evidence type="ECO:0000256" key="1">
    <source>
        <dbReference type="SAM" id="MobiDB-lite"/>
    </source>
</evidence>
<proteinExistence type="predicted"/>
<feature type="region of interest" description="Disordered" evidence="1">
    <location>
        <begin position="249"/>
        <end position="270"/>
    </location>
</feature>
<dbReference type="EMBL" id="JAANYN010000011">
    <property type="protein sequence ID" value="NHE59177.1"/>
    <property type="molecule type" value="Genomic_DNA"/>
</dbReference>
<accession>A0ABX0HF43</accession>